<gene>
    <name evidence="2" type="ORF">CTheo_6713</name>
</gene>
<dbReference type="PANTHER" id="PTHR13748:SF62">
    <property type="entry name" value="COBW DOMAIN-CONTAINING PROTEIN"/>
    <property type="match status" value="1"/>
</dbReference>
<evidence type="ECO:0000259" key="1">
    <source>
        <dbReference type="Pfam" id="PF02492"/>
    </source>
</evidence>
<dbReference type="Gene3D" id="3.40.50.300">
    <property type="entry name" value="P-loop containing nucleotide triphosphate hydrolases"/>
    <property type="match status" value="1"/>
</dbReference>
<dbReference type="Proteomes" id="UP000383932">
    <property type="component" value="Unassembled WGS sequence"/>
</dbReference>
<evidence type="ECO:0000313" key="3">
    <source>
        <dbReference type="Proteomes" id="UP000383932"/>
    </source>
</evidence>
<dbReference type="AlphaFoldDB" id="A0A5N5QEB3"/>
<dbReference type="SUPFAM" id="SSF52540">
    <property type="entry name" value="P-loop containing nucleoside triphosphate hydrolases"/>
    <property type="match status" value="1"/>
</dbReference>
<organism evidence="2 3">
    <name type="scientific">Ceratobasidium theobromae</name>
    <dbReference type="NCBI Taxonomy" id="1582974"/>
    <lineage>
        <taxon>Eukaryota</taxon>
        <taxon>Fungi</taxon>
        <taxon>Dikarya</taxon>
        <taxon>Basidiomycota</taxon>
        <taxon>Agaricomycotina</taxon>
        <taxon>Agaricomycetes</taxon>
        <taxon>Cantharellales</taxon>
        <taxon>Ceratobasidiaceae</taxon>
        <taxon>Ceratobasidium</taxon>
    </lineage>
</organism>
<feature type="domain" description="CobW/HypB/UreG nucleotide-binding" evidence="1">
    <location>
        <begin position="67"/>
        <end position="169"/>
    </location>
</feature>
<dbReference type="GO" id="GO:0005737">
    <property type="term" value="C:cytoplasm"/>
    <property type="evidence" value="ECO:0007669"/>
    <property type="project" value="TreeGrafter"/>
</dbReference>
<dbReference type="EMBL" id="SSOP01000223">
    <property type="protein sequence ID" value="KAB5589853.1"/>
    <property type="molecule type" value="Genomic_DNA"/>
</dbReference>
<dbReference type="Pfam" id="PF02492">
    <property type="entry name" value="cobW"/>
    <property type="match status" value="2"/>
</dbReference>
<reference evidence="2 3" key="1">
    <citation type="journal article" date="2019" name="Fungal Biol. Biotechnol.">
        <title>Draft genome sequence of fastidious pathogen Ceratobasidium theobromae, which causes vascular-streak dieback in Theobroma cacao.</title>
        <authorList>
            <person name="Ali S.S."/>
            <person name="Asman A."/>
            <person name="Shao J."/>
            <person name="Firmansyah A.P."/>
            <person name="Susilo A.W."/>
            <person name="Rosmana A."/>
            <person name="McMahon P."/>
            <person name="Junaid M."/>
            <person name="Guest D."/>
            <person name="Kheng T.Y."/>
            <person name="Meinhardt L.W."/>
            <person name="Bailey B.A."/>
        </authorList>
    </citation>
    <scope>NUCLEOTIDE SEQUENCE [LARGE SCALE GENOMIC DNA]</scope>
    <source>
        <strain evidence="2 3">CT2</strain>
    </source>
</reference>
<sequence length="325" mass="35659">MAIPVTVFTGFLGAGKTTVILSLLPQLPKDYKLVLLKNEFGDVQGKCAYTMPADTPVDSQLASNSSLTAVSEILNDQYHPDRIIIESSGSAFPATLAFQIRQLEHESNGGFKLDAIVTVVDCENFAGYEDTSPTAKMQAQYTDLILLNKWEQMSERDLDIVLDHLGTLNDLTPKLWCEGKSGVPPNLIFGLDSKQFIHPQQGDKSHHSQVETLTISRGLVAHHDHDQGHLLTRRVLTDALGTLPKDVVYRVKGFILLQDDTCDQVLILNWAFGRFDLVPLTVNPKDPLVERMKPGDALLTVMGAAGQMKPYGRSLAQALGARVAV</sequence>
<comment type="caution">
    <text evidence="2">The sequence shown here is derived from an EMBL/GenBank/DDBJ whole genome shotgun (WGS) entry which is preliminary data.</text>
</comment>
<keyword evidence="3" id="KW-1185">Reference proteome</keyword>
<name>A0A5N5QEB3_9AGAM</name>
<evidence type="ECO:0000313" key="2">
    <source>
        <dbReference type="EMBL" id="KAB5589853.1"/>
    </source>
</evidence>
<accession>A0A5N5QEB3</accession>
<dbReference type="PANTHER" id="PTHR13748">
    <property type="entry name" value="COBW-RELATED"/>
    <property type="match status" value="1"/>
</dbReference>
<dbReference type="InterPro" id="IPR051316">
    <property type="entry name" value="Zinc-reg_GTPase_activator"/>
</dbReference>
<feature type="domain" description="CobW/HypB/UreG nucleotide-binding" evidence="1">
    <location>
        <begin position="4"/>
        <end position="44"/>
    </location>
</feature>
<dbReference type="InterPro" id="IPR027417">
    <property type="entry name" value="P-loop_NTPase"/>
</dbReference>
<dbReference type="InterPro" id="IPR003495">
    <property type="entry name" value="CobW/HypB/UreG_nucleotide-bd"/>
</dbReference>
<dbReference type="OrthoDB" id="272672at2759"/>
<protein>
    <recommendedName>
        <fullName evidence="1">CobW/HypB/UreG nucleotide-binding domain-containing protein</fullName>
    </recommendedName>
</protein>
<proteinExistence type="predicted"/>